<feature type="transmembrane region" description="Helical" evidence="1">
    <location>
        <begin position="30"/>
        <end position="57"/>
    </location>
</feature>
<keyword evidence="1" id="KW-0472">Membrane</keyword>
<comment type="caution">
    <text evidence="2">The sequence shown here is derived from an EMBL/GenBank/DDBJ whole genome shotgun (WGS) entry which is preliminary data.</text>
</comment>
<dbReference type="Proteomes" id="UP001311232">
    <property type="component" value="Unassembled WGS sequence"/>
</dbReference>
<name>A0AAV9RU46_9TELE</name>
<proteinExistence type="predicted"/>
<organism evidence="2 3">
    <name type="scientific">Crenichthys baileyi</name>
    <name type="common">White River springfish</name>
    <dbReference type="NCBI Taxonomy" id="28760"/>
    <lineage>
        <taxon>Eukaryota</taxon>
        <taxon>Metazoa</taxon>
        <taxon>Chordata</taxon>
        <taxon>Craniata</taxon>
        <taxon>Vertebrata</taxon>
        <taxon>Euteleostomi</taxon>
        <taxon>Actinopterygii</taxon>
        <taxon>Neopterygii</taxon>
        <taxon>Teleostei</taxon>
        <taxon>Neoteleostei</taxon>
        <taxon>Acanthomorphata</taxon>
        <taxon>Ovalentaria</taxon>
        <taxon>Atherinomorphae</taxon>
        <taxon>Cyprinodontiformes</taxon>
        <taxon>Goodeidae</taxon>
        <taxon>Crenichthys</taxon>
    </lineage>
</organism>
<dbReference type="EMBL" id="JAHHUM010001443">
    <property type="protein sequence ID" value="KAK5612378.1"/>
    <property type="molecule type" value="Genomic_DNA"/>
</dbReference>
<keyword evidence="1" id="KW-0812">Transmembrane</keyword>
<accession>A0AAV9RU46</accession>
<gene>
    <name evidence="2" type="ORF">CRENBAI_006995</name>
</gene>
<keyword evidence="1" id="KW-1133">Transmembrane helix</keyword>
<evidence type="ECO:0000313" key="2">
    <source>
        <dbReference type="EMBL" id="KAK5612378.1"/>
    </source>
</evidence>
<reference evidence="2 3" key="1">
    <citation type="submission" date="2021-06" db="EMBL/GenBank/DDBJ databases">
        <authorList>
            <person name="Palmer J.M."/>
        </authorList>
    </citation>
    <scope>NUCLEOTIDE SEQUENCE [LARGE SCALE GENOMIC DNA]</scope>
    <source>
        <strain evidence="2 3">MEX-2019</strain>
        <tissue evidence="2">Muscle</tissue>
    </source>
</reference>
<evidence type="ECO:0000313" key="3">
    <source>
        <dbReference type="Proteomes" id="UP001311232"/>
    </source>
</evidence>
<keyword evidence="3" id="KW-1185">Reference proteome</keyword>
<protein>
    <submittedName>
        <fullName evidence="2">Uncharacterized protein</fullName>
    </submittedName>
</protein>
<dbReference type="AlphaFoldDB" id="A0AAV9RU46"/>
<sequence length="116" mass="13149">MCCLHHPWHMESPVFVCIIGRGFNMPSLSIWNVIFIFVAPLIIITGHLVCLLTWTILCLSNSSSARSNLKSKYCSFFLSGFPDTCWSDLYSELLTYKVKNMHDNTNGPFLVTLGKN</sequence>
<evidence type="ECO:0000256" key="1">
    <source>
        <dbReference type="SAM" id="Phobius"/>
    </source>
</evidence>